<evidence type="ECO:0000259" key="1">
    <source>
        <dbReference type="Pfam" id="PF13400"/>
    </source>
</evidence>
<gene>
    <name evidence="2" type="ORF">CL52_11875</name>
    <name evidence="3" type="ORF">SAMN05660875_105287</name>
</gene>
<dbReference type="Proteomes" id="UP000182276">
    <property type="component" value="Unassembled WGS sequence"/>
</dbReference>
<reference evidence="2 4" key="3">
    <citation type="journal article" name="Genome Announc.">
        <title>Complete Genome Sequence of Pseudomonas balearica DSM 6083T.</title>
        <authorList>
            <person name="Bennasar-Figueras A."/>
            <person name="Salva-Serra F."/>
            <person name="Jaen-Luchoro D."/>
            <person name="Segui C."/>
            <person name="Aliaga F."/>
            <person name="Busquets A."/>
            <person name="Gomila M."/>
            <person name="Moore E.R."/>
            <person name="Lalucat J."/>
        </authorList>
    </citation>
    <scope>NUCLEOTIDE SEQUENCE [LARGE SCALE GENOMIC DNA]</scope>
    <source>
        <strain evidence="4">DSM 6083</strain>
        <strain evidence="2">DSM6083</strain>
    </source>
</reference>
<protein>
    <submittedName>
        <fullName evidence="2 3">Pilus assembly protein</fullName>
    </submittedName>
</protein>
<feature type="domain" description="Putative Flp pilus-assembly TadG-like N-terminal" evidence="1">
    <location>
        <begin position="16"/>
        <end position="62"/>
    </location>
</feature>
<reference evidence="3 5" key="2">
    <citation type="submission" date="2016-10" db="EMBL/GenBank/DDBJ databases">
        <authorList>
            <person name="Varghese N."/>
            <person name="Submissions S."/>
        </authorList>
    </citation>
    <scope>NUCLEOTIDE SEQUENCE [LARGE SCALE GENOMIC DNA]</scope>
    <source>
        <strain evidence="3 5">DSM 6083</strain>
    </source>
</reference>
<dbReference type="KEGG" id="pbm:CL52_11875"/>
<evidence type="ECO:0000313" key="4">
    <source>
        <dbReference type="Proteomes" id="UP000031271"/>
    </source>
</evidence>
<name>A0A8D3Y1W4_9GAMM</name>
<dbReference type="EMBL" id="CP007511">
    <property type="protein sequence ID" value="AJE15694.1"/>
    <property type="molecule type" value="Genomic_DNA"/>
</dbReference>
<evidence type="ECO:0000313" key="3">
    <source>
        <dbReference type="EMBL" id="SDM50761.1"/>
    </source>
</evidence>
<accession>A0A8D3Y1W4</accession>
<sequence length="442" mass="45863">MNSPRAIYRGPAHQRGAVMVLVTVAMLAILAMAALALDGGHMLLNKARLQNAVDAAALSGARTLLQVSGTGNAASLTRDAAVGTFTLNAQADGNDELATALAEDGTGFVQVELATSVYGPFSYPGPVAARYVRVSVANEPLQGFFWPILSLLADDTPDKAVSAIATAGPSPTTPCQVAPLMICGDPNGNDPTAGQFWGYRFGDLEVLKSGAGNTSPIGPGNFQLIRLGSNSGAADVRAALAGDIEQCNQVGEAVETEPGNTVGPVAQGLNTRFGEYKGSLAGSAASYPPDQIISHSTPLIEWDEGAEQATYDGQPVQARDGNLFTGQGALLDYNDWRRATAACPSGCTAGGVAERRVLRIVVGDCTGKQNGQTSVPVLGFGCFFLVQPLPAGGKDAQIFGQFLRECAGDNQPDIDPSDDSGPQIIQLYKTYIDNARTPSDDS</sequence>
<dbReference type="EMBL" id="FNHO01000005">
    <property type="protein sequence ID" value="SDM50761.1"/>
    <property type="molecule type" value="Genomic_DNA"/>
</dbReference>
<evidence type="ECO:0000313" key="2">
    <source>
        <dbReference type="EMBL" id="AJE15694.1"/>
    </source>
</evidence>
<dbReference type="GeneID" id="77260600"/>
<evidence type="ECO:0000313" key="5">
    <source>
        <dbReference type="Proteomes" id="UP000182276"/>
    </source>
</evidence>
<dbReference type="Proteomes" id="UP000031271">
    <property type="component" value="Chromosome"/>
</dbReference>
<organism evidence="2 4">
    <name type="scientific">Stutzerimonas balearica DSM 6083</name>
    <dbReference type="NCBI Taxonomy" id="1123016"/>
    <lineage>
        <taxon>Bacteria</taxon>
        <taxon>Pseudomonadati</taxon>
        <taxon>Pseudomonadota</taxon>
        <taxon>Gammaproteobacteria</taxon>
        <taxon>Pseudomonadales</taxon>
        <taxon>Pseudomonadaceae</taxon>
        <taxon>Stutzerimonas</taxon>
    </lineage>
</organism>
<dbReference type="AlphaFoldDB" id="A0A8D3Y1W4"/>
<reference evidence="4" key="1">
    <citation type="submission" date="2014-03" db="EMBL/GenBank/DDBJ databases">
        <title>Complete genome of Pseudomonas balearica DSM 6083T, a sewage water isolate from an enrichment with 2-methylnaphthalene.</title>
        <authorList>
            <person name="Salva-Serra F."/>
            <person name="Jaen-Luchoro D."/>
            <person name="Busquets A."/>
            <person name="Pena A."/>
            <person name="Gomila M."/>
            <person name="Bosch R."/>
            <person name="Nogales B."/>
            <person name="Garcia-Valdes E."/>
            <person name="Lalucat J."/>
            <person name="Bennasar A."/>
        </authorList>
    </citation>
    <scope>NUCLEOTIDE SEQUENCE [LARGE SCALE GENOMIC DNA]</scope>
    <source>
        <strain evidence="4">DSM 6083</strain>
    </source>
</reference>
<dbReference type="RefSeq" id="WP_041104834.1">
    <property type="nucleotide sequence ID" value="NZ_CP007511.1"/>
</dbReference>
<dbReference type="Pfam" id="PF13400">
    <property type="entry name" value="Tad"/>
    <property type="match status" value="1"/>
</dbReference>
<dbReference type="InterPro" id="IPR028087">
    <property type="entry name" value="Tad_N"/>
</dbReference>
<keyword evidence="5" id="KW-1185">Reference proteome</keyword>
<proteinExistence type="predicted"/>